<reference evidence="3 4" key="1">
    <citation type="submission" date="2016-05" db="EMBL/GenBank/DDBJ databases">
        <title>Genome Sequence of Pseudomonas citronellolis Strain SJTE-3, an Estrogens and Persistent Organic Pollutants degradation strain.</title>
        <authorList>
            <person name="Liang R."/>
        </authorList>
    </citation>
    <scope>NUCLEOTIDE SEQUENCE [LARGE SCALE GENOMIC DNA]</scope>
    <source>
        <strain evidence="3 4">SJTE-3</strain>
    </source>
</reference>
<feature type="transmembrane region" description="Helical" evidence="1">
    <location>
        <begin position="6"/>
        <end position="27"/>
    </location>
</feature>
<dbReference type="Pfam" id="PF01569">
    <property type="entry name" value="PAP2"/>
    <property type="match status" value="1"/>
</dbReference>
<dbReference type="InterPro" id="IPR036938">
    <property type="entry name" value="PAP2/HPO_sf"/>
</dbReference>
<dbReference type="RefSeq" id="WP_064584260.1">
    <property type="nucleotide sequence ID" value="NZ_CP015878.1"/>
</dbReference>
<feature type="domain" description="Phosphatidic acid phosphatase type 2/haloperoxidase" evidence="2">
    <location>
        <begin position="72"/>
        <end position="148"/>
    </location>
</feature>
<keyword evidence="1" id="KW-0812">Transmembrane</keyword>
<dbReference type="Gene3D" id="1.20.144.10">
    <property type="entry name" value="Phosphatidic acid phosphatase type 2/haloperoxidase"/>
    <property type="match status" value="1"/>
</dbReference>
<keyword evidence="1" id="KW-0472">Membrane</keyword>
<dbReference type="Proteomes" id="UP000077748">
    <property type="component" value="Chromosome"/>
</dbReference>
<feature type="transmembrane region" description="Helical" evidence="1">
    <location>
        <begin position="72"/>
        <end position="92"/>
    </location>
</feature>
<evidence type="ECO:0000313" key="4">
    <source>
        <dbReference type="Proteomes" id="UP000077748"/>
    </source>
</evidence>
<feature type="transmembrane region" description="Helical" evidence="1">
    <location>
        <begin position="125"/>
        <end position="144"/>
    </location>
</feature>
<sequence>MTLWNLITRFGDSSLLLPCALFIYAWLLLRRETYNANCWLLLFGLAAGVTLVSKLAFMGWGIGIPAWNFTGLSGHSMMAASVLPVLCSLLLPARPAWRLAAAAGGAVLAMLVGVSRLQINVHSPAEVYGGLAVGLAASGAFLCLTQRRLPSLSPVLLALVLLLASLQGVTGVRAPTHQMLERIAAYMADRDQPFKRGEWGGFHRLDAQQTPAA</sequence>
<evidence type="ECO:0000313" key="3">
    <source>
        <dbReference type="EMBL" id="ANI17211.1"/>
    </source>
</evidence>
<name>A0A1A9KIF3_9PSED</name>
<dbReference type="EMBL" id="CP015878">
    <property type="protein sequence ID" value="ANI17211.1"/>
    <property type="molecule type" value="Genomic_DNA"/>
</dbReference>
<feature type="transmembrane region" description="Helical" evidence="1">
    <location>
        <begin position="151"/>
        <end position="170"/>
    </location>
</feature>
<gene>
    <name evidence="3" type="ORF">A9C11_25930</name>
</gene>
<protein>
    <submittedName>
        <fullName evidence="3">Phosphatidic acid phosphatase</fullName>
    </submittedName>
</protein>
<accession>A0A1A9KIF3</accession>
<evidence type="ECO:0000259" key="2">
    <source>
        <dbReference type="Pfam" id="PF01569"/>
    </source>
</evidence>
<keyword evidence="1" id="KW-1133">Transmembrane helix</keyword>
<organism evidence="3 4">
    <name type="scientific">Pseudomonas citronellolis</name>
    <dbReference type="NCBI Taxonomy" id="53408"/>
    <lineage>
        <taxon>Bacteria</taxon>
        <taxon>Pseudomonadati</taxon>
        <taxon>Pseudomonadota</taxon>
        <taxon>Gammaproteobacteria</taxon>
        <taxon>Pseudomonadales</taxon>
        <taxon>Pseudomonadaceae</taxon>
        <taxon>Pseudomonas</taxon>
    </lineage>
</organism>
<feature type="transmembrane region" description="Helical" evidence="1">
    <location>
        <begin position="39"/>
        <end position="60"/>
    </location>
</feature>
<proteinExistence type="predicted"/>
<dbReference type="AlphaFoldDB" id="A0A1A9KIF3"/>
<dbReference type="SUPFAM" id="SSF48317">
    <property type="entry name" value="Acid phosphatase/Vanadium-dependent haloperoxidase"/>
    <property type="match status" value="1"/>
</dbReference>
<dbReference type="InterPro" id="IPR000326">
    <property type="entry name" value="PAP2/HPO"/>
</dbReference>
<feature type="transmembrane region" description="Helical" evidence="1">
    <location>
        <begin position="99"/>
        <end position="119"/>
    </location>
</feature>
<evidence type="ECO:0000256" key="1">
    <source>
        <dbReference type="SAM" id="Phobius"/>
    </source>
</evidence>